<reference evidence="1" key="1">
    <citation type="submission" date="2016-10" db="EMBL/GenBank/DDBJ databases">
        <authorList>
            <person name="de Groot N.N."/>
        </authorList>
    </citation>
    <scope>NUCLEOTIDE SEQUENCE [LARGE SCALE GENOMIC DNA]</scope>
    <source>
        <strain evidence="1">MPL-11</strain>
    </source>
</reference>
<reference evidence="3" key="2">
    <citation type="submission" date="2016-10" db="EMBL/GenBank/DDBJ databases">
        <authorList>
            <person name="Varghese N."/>
            <person name="Submissions S."/>
        </authorList>
    </citation>
    <scope>NUCLEOTIDE SEQUENCE [LARGE SCALE GENOMIC DNA]</scope>
    <source>
        <strain evidence="3">MPL-11</strain>
    </source>
</reference>
<gene>
    <name evidence="1" type="ORF">SAMN04487752_2674</name>
    <name evidence="2" type="ORF">SAMN04487752_2734</name>
</gene>
<keyword evidence="3" id="KW-1185">Reference proteome</keyword>
<evidence type="ECO:0000313" key="3">
    <source>
        <dbReference type="Proteomes" id="UP000199481"/>
    </source>
</evidence>
<proteinExistence type="predicted"/>
<dbReference type="EMBL" id="FNJW01000008">
    <property type="protein sequence ID" value="SDQ53709.1"/>
    <property type="molecule type" value="Genomic_DNA"/>
</dbReference>
<name>A0A1H1BPA0_9LACT</name>
<protein>
    <submittedName>
        <fullName evidence="1">Uncharacterized protein</fullName>
    </submittedName>
</protein>
<sequence>MTIGELKELLKDSEDIDVVLVEIGGSRLTGGDIRVVDGAEKITEKGFAIFCNSVEPTEEEIEDWKFIHKSLVIKEENN</sequence>
<dbReference type="AlphaFoldDB" id="A0A1H1BPA0"/>
<dbReference type="Proteomes" id="UP000199481">
    <property type="component" value="Unassembled WGS sequence"/>
</dbReference>
<organism evidence="1 3">
    <name type="scientific">Carnobacterium viridans</name>
    <dbReference type="NCBI Taxonomy" id="174587"/>
    <lineage>
        <taxon>Bacteria</taxon>
        <taxon>Bacillati</taxon>
        <taxon>Bacillota</taxon>
        <taxon>Bacilli</taxon>
        <taxon>Lactobacillales</taxon>
        <taxon>Carnobacteriaceae</taxon>
        <taxon>Carnobacterium</taxon>
    </lineage>
</organism>
<dbReference type="RefSeq" id="WP_089978519.1">
    <property type="nucleotide sequence ID" value="NZ_CP084916.1"/>
</dbReference>
<dbReference type="EMBL" id="FNJW01000008">
    <property type="protein sequence ID" value="SDQ55193.1"/>
    <property type="molecule type" value="Genomic_DNA"/>
</dbReference>
<evidence type="ECO:0000313" key="1">
    <source>
        <dbReference type="EMBL" id="SDQ53709.1"/>
    </source>
</evidence>
<accession>A0A1H1BPA0</accession>
<evidence type="ECO:0000313" key="2">
    <source>
        <dbReference type="EMBL" id="SDQ55193.1"/>
    </source>
</evidence>